<feature type="compositionally biased region" description="Polar residues" evidence="2">
    <location>
        <begin position="1"/>
        <end position="10"/>
    </location>
</feature>
<organism evidence="3">
    <name type="scientific">uncultured Caudovirales phage</name>
    <dbReference type="NCBI Taxonomy" id="2100421"/>
    <lineage>
        <taxon>Viruses</taxon>
        <taxon>Duplodnaviria</taxon>
        <taxon>Heunggongvirae</taxon>
        <taxon>Uroviricota</taxon>
        <taxon>Caudoviricetes</taxon>
        <taxon>Peduoviridae</taxon>
        <taxon>Maltschvirus</taxon>
        <taxon>Maltschvirus maltsch</taxon>
    </lineage>
</organism>
<evidence type="ECO:0000313" key="3">
    <source>
        <dbReference type="EMBL" id="CAB4132930.1"/>
    </source>
</evidence>
<name>A0A6J5LIV3_9CAUD</name>
<gene>
    <name evidence="3" type="ORF">UFOVP251_43</name>
</gene>
<keyword evidence="1" id="KW-0175">Coiled coil</keyword>
<reference evidence="3" key="1">
    <citation type="submission" date="2020-04" db="EMBL/GenBank/DDBJ databases">
        <authorList>
            <person name="Chiriac C."/>
            <person name="Salcher M."/>
            <person name="Ghai R."/>
            <person name="Kavagutti S V."/>
        </authorList>
    </citation>
    <scope>NUCLEOTIDE SEQUENCE</scope>
</reference>
<feature type="region of interest" description="Disordered" evidence="2">
    <location>
        <begin position="214"/>
        <end position="246"/>
    </location>
</feature>
<sequence length="276" mass="31588">MSEENVTSNEIADDVRHEAESQGWVPKERYRGNEADWVDADTFVKRGREILPILRKNNENLVKDLQATKEQLKEFREAAEEFKKFQKEAYERKAQEYEGRIQELRESRAQAISDGDGQKVNALDDALDQAKEEFKEAKQAIKDADVVKAPQETTTEIDPGLQVWLDRNSWFGQDKRMTSIVNGIGESLRLEFPTLKGQPFLDKLDEVLAEEFPNKFGGKKQSPTSRVESGSGRQSRSGSNAQSYDNLPAEAKAACDRFVKQKLMTREQYVQDFDWS</sequence>
<feature type="compositionally biased region" description="Basic and acidic residues" evidence="2">
    <location>
        <begin position="13"/>
        <end position="27"/>
    </location>
</feature>
<feature type="region of interest" description="Disordered" evidence="2">
    <location>
        <begin position="1"/>
        <end position="27"/>
    </location>
</feature>
<proteinExistence type="predicted"/>
<feature type="compositionally biased region" description="Low complexity" evidence="2">
    <location>
        <begin position="225"/>
        <end position="239"/>
    </location>
</feature>
<protein>
    <submittedName>
        <fullName evidence="3">Uncharacterized protein</fullName>
    </submittedName>
</protein>
<feature type="coiled-coil region" evidence="1">
    <location>
        <begin position="51"/>
        <end position="147"/>
    </location>
</feature>
<accession>A0A6J5LIV3</accession>
<evidence type="ECO:0000256" key="2">
    <source>
        <dbReference type="SAM" id="MobiDB-lite"/>
    </source>
</evidence>
<evidence type="ECO:0000256" key="1">
    <source>
        <dbReference type="SAM" id="Coils"/>
    </source>
</evidence>
<dbReference type="EMBL" id="LR796272">
    <property type="protein sequence ID" value="CAB4132930.1"/>
    <property type="molecule type" value="Genomic_DNA"/>
</dbReference>